<feature type="transmembrane region" description="Helical" evidence="2">
    <location>
        <begin position="885"/>
        <end position="902"/>
    </location>
</feature>
<keyword evidence="4" id="KW-1185">Reference proteome</keyword>
<feature type="region of interest" description="Disordered" evidence="1">
    <location>
        <begin position="428"/>
        <end position="455"/>
    </location>
</feature>
<comment type="caution">
    <text evidence="3">The sequence shown here is derived from an EMBL/GenBank/DDBJ whole genome shotgun (WGS) entry which is preliminary data.</text>
</comment>
<accession>A0ABQ9IHA3</accession>
<keyword evidence="2" id="KW-0812">Transmembrane</keyword>
<feature type="region of interest" description="Disordered" evidence="1">
    <location>
        <begin position="472"/>
        <end position="494"/>
    </location>
</feature>
<evidence type="ECO:0000256" key="2">
    <source>
        <dbReference type="SAM" id="Phobius"/>
    </source>
</evidence>
<protein>
    <submittedName>
        <fullName evidence="3">Uncharacterized protein</fullName>
    </submittedName>
</protein>
<sequence length="1025" mass="112645">MRYKETERYFVEFAKEVINSLEELDAWLLTNPLEEIFAHGNCADDAVDRRPPKSRGNLLYAEFCFLLWSGVECLTRSGADVGESRVERTTSSVRFASFPDFIEAINKSSAKFVEEFQNVAATRAFRQNDNLGRAALISSTVLAPQHAAATACEVSVIFERPVPAGRFGRRPWLRSPHCSTAGVATARLLSATPVSRGSIATTGQHSIQARFACVSVPRNCNRQRRAKFALFLKGRLYSKLLGPIKYENTLSRQQPMAIDKLLLDAYGIEVYLTELLKAMLKIYLQAMHVAYSSALCRINTGKGLVSLPMRRVRLLASHQCEPGSLPGPGRSQISACGNRARTMPLVGGVLSGISRFPLPFRSGAAPYSPHFTRLALNLARDFPPIKDGLEQNSCGAKVWPHTPRRPPAASPPQINCRLKSRLRAGASANEVRGEGGKFTPGQINRSTGKRRKQFPRQRLVDKYVGKREIPEKTRRPAAASGTIPTCEKPGSDSAGNRTQFGWVAGELSNHLSPRPLHRGFQVVGVPALTRDRHATAPSFSDGVNKQFGTPSPPPPTPFFSITQQRTRPPDTLRYLPRRQSLVPSPGSHCVSAFPANNTDCSVLIGRSRTIFTEVVFQIARNAHSHALALGNDDKIDFKHVYTEVTFAIGSELIMHALGNSQPIADLQGNKKRIPHYQDCDNTLVAANKRTSEARLYKRLLSIAYRTRYTRVTVCSIHSPPSVIARAGFNARLSTCITHTCEPISIPGGVTPGFSHMGIVPDDAIGRRDFSGISRFPPPCHSGAASSLPRFTLIATASQLLQKFFLSKLASERAPIADLQRNKKRIPYSCWRSVLSVTSRTTLFPLPRNKFILARADSAHPTSGGTSGGLLRFSLAGSIPAPGRNIIIIIVVVVVAVICRPLSHATSSRRRIPDAAGSEGRHTRPPSPSSAYRARTFLIVGETGDPRENPPTSGIVRHDSHMRRLGIDPAGNLTRLELGGGISATKLKKECLVRWQEPINKQFWLEYLKYCEVLAAAKRIRKFTSL</sequence>
<feature type="region of interest" description="Disordered" evidence="1">
    <location>
        <begin position="536"/>
        <end position="567"/>
    </location>
</feature>
<evidence type="ECO:0000256" key="1">
    <source>
        <dbReference type="SAM" id="MobiDB-lite"/>
    </source>
</evidence>
<gene>
    <name evidence="3" type="ORF">PR048_001415</name>
</gene>
<keyword evidence="2" id="KW-1133">Transmembrane helix</keyword>
<name>A0ABQ9IHA3_9NEOP</name>
<feature type="compositionally biased region" description="Polar residues" evidence="1">
    <location>
        <begin position="537"/>
        <end position="548"/>
    </location>
</feature>
<evidence type="ECO:0000313" key="3">
    <source>
        <dbReference type="EMBL" id="KAJ8896073.1"/>
    </source>
</evidence>
<keyword evidence="2" id="KW-0472">Membrane</keyword>
<organism evidence="3 4">
    <name type="scientific">Dryococelus australis</name>
    <dbReference type="NCBI Taxonomy" id="614101"/>
    <lineage>
        <taxon>Eukaryota</taxon>
        <taxon>Metazoa</taxon>
        <taxon>Ecdysozoa</taxon>
        <taxon>Arthropoda</taxon>
        <taxon>Hexapoda</taxon>
        <taxon>Insecta</taxon>
        <taxon>Pterygota</taxon>
        <taxon>Neoptera</taxon>
        <taxon>Polyneoptera</taxon>
        <taxon>Phasmatodea</taxon>
        <taxon>Verophasmatodea</taxon>
        <taxon>Anareolatae</taxon>
        <taxon>Phasmatidae</taxon>
        <taxon>Eurycanthinae</taxon>
        <taxon>Dryococelus</taxon>
    </lineage>
</organism>
<proteinExistence type="predicted"/>
<dbReference type="Proteomes" id="UP001159363">
    <property type="component" value="Chromosome 1"/>
</dbReference>
<dbReference type="EMBL" id="JARBHB010000001">
    <property type="protein sequence ID" value="KAJ8896073.1"/>
    <property type="molecule type" value="Genomic_DNA"/>
</dbReference>
<evidence type="ECO:0000313" key="4">
    <source>
        <dbReference type="Proteomes" id="UP001159363"/>
    </source>
</evidence>
<feature type="region of interest" description="Disordered" evidence="1">
    <location>
        <begin position="908"/>
        <end position="929"/>
    </location>
</feature>
<reference evidence="3 4" key="1">
    <citation type="submission" date="2023-02" db="EMBL/GenBank/DDBJ databases">
        <title>LHISI_Scaffold_Assembly.</title>
        <authorList>
            <person name="Stuart O.P."/>
            <person name="Cleave R."/>
            <person name="Magrath M.J.L."/>
            <person name="Mikheyev A.S."/>
        </authorList>
    </citation>
    <scope>NUCLEOTIDE SEQUENCE [LARGE SCALE GENOMIC DNA]</scope>
    <source>
        <strain evidence="3">Daus_M_001</strain>
        <tissue evidence="3">Leg muscle</tissue>
    </source>
</reference>